<feature type="domain" description="RNA polymerase sigma factor 70 region 4 type 2" evidence="5">
    <location>
        <begin position="70"/>
        <end position="121"/>
    </location>
</feature>
<dbReference type="Pfam" id="PF08281">
    <property type="entry name" value="Sigma70_r4_2"/>
    <property type="match status" value="1"/>
</dbReference>
<dbReference type="InterPro" id="IPR013324">
    <property type="entry name" value="RNA_pol_sigma_r3/r4-like"/>
</dbReference>
<evidence type="ECO:0000256" key="2">
    <source>
        <dbReference type="ARBA" id="ARBA00023015"/>
    </source>
</evidence>
<keyword evidence="4" id="KW-0804">Transcription</keyword>
<dbReference type="SUPFAM" id="SSF88946">
    <property type="entry name" value="Sigma2 domain of RNA polymerase sigma factors"/>
    <property type="match status" value="1"/>
</dbReference>
<dbReference type="GO" id="GO:0006352">
    <property type="term" value="P:DNA-templated transcription initiation"/>
    <property type="evidence" value="ECO:0007669"/>
    <property type="project" value="InterPro"/>
</dbReference>
<evidence type="ECO:0000256" key="3">
    <source>
        <dbReference type="ARBA" id="ARBA00023082"/>
    </source>
</evidence>
<reference evidence="6" key="1">
    <citation type="journal article" date="2012" name="PLoS ONE">
        <title>Gene sets for utilization of primary and secondary nutrition supplies in the distal gut of endangered iberian lynx.</title>
        <authorList>
            <person name="Alcaide M."/>
            <person name="Messina E."/>
            <person name="Richter M."/>
            <person name="Bargiela R."/>
            <person name="Peplies J."/>
            <person name="Huws S.A."/>
            <person name="Newbold C.J."/>
            <person name="Golyshin P.N."/>
            <person name="Simon M.A."/>
            <person name="Lopez G."/>
            <person name="Yakimov M.M."/>
            <person name="Ferrer M."/>
        </authorList>
    </citation>
    <scope>NUCLEOTIDE SEQUENCE</scope>
</reference>
<dbReference type="PANTHER" id="PTHR43133:SF46">
    <property type="entry name" value="RNA POLYMERASE SIGMA-70 FACTOR ECF SUBFAMILY"/>
    <property type="match status" value="1"/>
</dbReference>
<keyword evidence="2" id="KW-0805">Transcription regulation</keyword>
<comment type="caution">
    <text evidence="6">The sequence shown here is derived from an EMBL/GenBank/DDBJ whole genome shotgun (WGS) entry which is preliminary data.</text>
</comment>
<keyword evidence="3" id="KW-0731">Sigma factor</keyword>
<dbReference type="NCBIfam" id="TIGR02937">
    <property type="entry name" value="sigma70-ECF"/>
    <property type="match status" value="1"/>
</dbReference>
<dbReference type="GO" id="GO:0003677">
    <property type="term" value="F:DNA binding"/>
    <property type="evidence" value="ECO:0007669"/>
    <property type="project" value="InterPro"/>
</dbReference>
<organism evidence="6">
    <name type="scientific">gut metagenome</name>
    <dbReference type="NCBI Taxonomy" id="749906"/>
    <lineage>
        <taxon>unclassified sequences</taxon>
        <taxon>metagenomes</taxon>
        <taxon>organismal metagenomes</taxon>
    </lineage>
</organism>
<dbReference type="InterPro" id="IPR013325">
    <property type="entry name" value="RNA_pol_sigma_r2"/>
</dbReference>
<dbReference type="SUPFAM" id="SSF88659">
    <property type="entry name" value="Sigma3 and sigma4 domains of RNA polymerase sigma factors"/>
    <property type="match status" value="1"/>
</dbReference>
<dbReference type="PANTHER" id="PTHR43133">
    <property type="entry name" value="RNA POLYMERASE ECF-TYPE SIGMA FACTO"/>
    <property type="match status" value="1"/>
</dbReference>
<protein>
    <submittedName>
        <fullName evidence="6">RNA polymerase ECF-type sigma factor</fullName>
    </submittedName>
</protein>
<evidence type="ECO:0000259" key="5">
    <source>
        <dbReference type="Pfam" id="PF08281"/>
    </source>
</evidence>
<dbReference type="InterPro" id="IPR039425">
    <property type="entry name" value="RNA_pol_sigma-70-like"/>
</dbReference>
<dbReference type="InterPro" id="IPR014284">
    <property type="entry name" value="RNA_pol_sigma-70_dom"/>
</dbReference>
<dbReference type="InterPro" id="IPR036388">
    <property type="entry name" value="WH-like_DNA-bd_sf"/>
</dbReference>
<sequence length="139" mass="16759">MVFVRLWEKRDKFSDVHHFDAYLFMITKHVMWSFMAKQHPLLQTDDGLLPEMIFERTPHDELVQKDLQLYIQLVVEDMPAKRREIYRMSREQDLSNEEIAERLGIQKKTVENHLNLALRMLKEALAYRCLVISLPLFWV</sequence>
<dbReference type="Gene3D" id="1.10.10.10">
    <property type="entry name" value="Winged helix-like DNA-binding domain superfamily/Winged helix DNA-binding domain"/>
    <property type="match status" value="1"/>
</dbReference>
<evidence type="ECO:0000256" key="4">
    <source>
        <dbReference type="ARBA" id="ARBA00023163"/>
    </source>
</evidence>
<proteinExistence type="inferred from homology"/>
<name>J9G4I9_9ZZZZ</name>
<accession>J9G4I9</accession>
<dbReference type="GO" id="GO:0016987">
    <property type="term" value="F:sigma factor activity"/>
    <property type="evidence" value="ECO:0007669"/>
    <property type="project" value="UniProtKB-KW"/>
</dbReference>
<gene>
    <name evidence="6" type="ORF">EVA_10119</name>
</gene>
<evidence type="ECO:0000256" key="1">
    <source>
        <dbReference type="ARBA" id="ARBA00010641"/>
    </source>
</evidence>
<dbReference type="AlphaFoldDB" id="J9G4I9"/>
<comment type="similarity">
    <text evidence="1">Belongs to the sigma-70 factor family. ECF subfamily.</text>
</comment>
<dbReference type="EMBL" id="AMCI01002820">
    <property type="protein sequence ID" value="EJX01779.1"/>
    <property type="molecule type" value="Genomic_DNA"/>
</dbReference>
<dbReference type="InterPro" id="IPR013249">
    <property type="entry name" value="RNA_pol_sigma70_r4_t2"/>
</dbReference>
<evidence type="ECO:0000313" key="6">
    <source>
        <dbReference type="EMBL" id="EJX01779.1"/>
    </source>
</evidence>